<feature type="transmembrane region" description="Helical" evidence="7">
    <location>
        <begin position="46"/>
        <end position="68"/>
    </location>
</feature>
<evidence type="ECO:0000259" key="8">
    <source>
        <dbReference type="PROSITE" id="PS50109"/>
    </source>
</evidence>
<keyword evidence="10" id="KW-1185">Reference proteome</keyword>
<dbReference type="PANTHER" id="PTHR43711:SF1">
    <property type="entry name" value="HISTIDINE KINASE 1"/>
    <property type="match status" value="1"/>
</dbReference>
<dbReference type="Pfam" id="PF02518">
    <property type="entry name" value="HATPase_c"/>
    <property type="match status" value="1"/>
</dbReference>
<comment type="catalytic activity">
    <reaction evidence="1">
        <text>ATP + protein L-histidine = ADP + protein N-phospho-L-histidine.</text>
        <dbReference type="EC" id="2.7.13.3"/>
    </reaction>
</comment>
<dbReference type="CDD" id="cd00075">
    <property type="entry name" value="HATPase"/>
    <property type="match status" value="1"/>
</dbReference>
<keyword evidence="4" id="KW-0808">Transferase</keyword>
<protein>
    <recommendedName>
        <fullName evidence="2">histidine kinase</fullName>
        <ecNumber evidence="2">2.7.13.3</ecNumber>
    </recommendedName>
</protein>
<dbReference type="EMBL" id="JBHSFA010000007">
    <property type="protein sequence ID" value="MFC4542599.1"/>
    <property type="molecule type" value="Genomic_DNA"/>
</dbReference>
<dbReference type="PROSITE" id="PS50109">
    <property type="entry name" value="HIS_KIN"/>
    <property type="match status" value="1"/>
</dbReference>
<dbReference type="SMART" id="SM00387">
    <property type="entry name" value="HATPase_c"/>
    <property type="match status" value="1"/>
</dbReference>
<dbReference type="Pfam" id="PF16926">
    <property type="entry name" value="HisKA_4TM"/>
    <property type="match status" value="1"/>
</dbReference>
<dbReference type="SMART" id="SM00388">
    <property type="entry name" value="HisKA"/>
    <property type="match status" value="1"/>
</dbReference>
<evidence type="ECO:0000256" key="3">
    <source>
        <dbReference type="ARBA" id="ARBA00022553"/>
    </source>
</evidence>
<feature type="transmembrane region" description="Helical" evidence="7">
    <location>
        <begin position="80"/>
        <end position="101"/>
    </location>
</feature>
<dbReference type="InterPro" id="IPR003661">
    <property type="entry name" value="HisK_dim/P_dom"/>
</dbReference>
<dbReference type="GO" id="GO:0000160">
    <property type="term" value="P:phosphorelay signal transduction system"/>
    <property type="evidence" value="ECO:0007669"/>
    <property type="project" value="UniProtKB-KW"/>
</dbReference>
<dbReference type="CDD" id="cd00082">
    <property type="entry name" value="HisKA"/>
    <property type="match status" value="1"/>
</dbReference>
<dbReference type="InterPro" id="IPR004358">
    <property type="entry name" value="Sig_transdc_His_kin-like_C"/>
</dbReference>
<name>A0ABD5PPX7_9EURY</name>
<keyword evidence="3" id="KW-0597">Phosphoprotein</keyword>
<dbReference type="AlphaFoldDB" id="A0ABD5PPX7"/>
<proteinExistence type="predicted"/>
<evidence type="ECO:0000256" key="5">
    <source>
        <dbReference type="ARBA" id="ARBA00022777"/>
    </source>
</evidence>
<feature type="transmembrane region" description="Helical" evidence="7">
    <location>
        <begin position="20"/>
        <end position="39"/>
    </location>
</feature>
<feature type="domain" description="Histidine kinase" evidence="8">
    <location>
        <begin position="157"/>
        <end position="362"/>
    </location>
</feature>
<keyword evidence="7" id="KW-1133">Transmembrane helix</keyword>
<comment type="caution">
    <text evidence="9">The sequence shown here is derived from an EMBL/GenBank/DDBJ whole genome shotgun (WGS) entry which is preliminary data.</text>
</comment>
<evidence type="ECO:0000313" key="10">
    <source>
        <dbReference type="Proteomes" id="UP001595898"/>
    </source>
</evidence>
<dbReference type="RefSeq" id="WP_250140704.1">
    <property type="nucleotide sequence ID" value="NZ_JALIQP010000002.1"/>
</dbReference>
<dbReference type="PRINTS" id="PR00344">
    <property type="entry name" value="BCTRLSENSOR"/>
</dbReference>
<evidence type="ECO:0000256" key="6">
    <source>
        <dbReference type="ARBA" id="ARBA00023012"/>
    </source>
</evidence>
<dbReference type="Proteomes" id="UP001595898">
    <property type="component" value="Unassembled WGS sequence"/>
</dbReference>
<dbReference type="SUPFAM" id="SSF55874">
    <property type="entry name" value="ATPase domain of HSP90 chaperone/DNA topoisomerase II/histidine kinase"/>
    <property type="match status" value="1"/>
</dbReference>
<keyword evidence="7" id="KW-0812">Transmembrane</keyword>
<dbReference type="EC" id="2.7.13.3" evidence="2"/>
<evidence type="ECO:0000256" key="7">
    <source>
        <dbReference type="SAM" id="Phobius"/>
    </source>
</evidence>
<evidence type="ECO:0000256" key="1">
    <source>
        <dbReference type="ARBA" id="ARBA00000085"/>
    </source>
</evidence>
<keyword evidence="7" id="KW-0472">Membrane</keyword>
<sequence length="362" mass="38552">MQPLGDEDWVTDVGEQVPVSPLSALGLFLAAVIGARIAGEAFSTQALLESVVPLLAASAVVFADRTLVAGDVSLRDRLTVFAYGAGGFLAGTFVTSLHLYVLYLDGTGALKPLYLMLMGGTVGVAAGTIAGIYEIRQRAAVREARRQSERLEEFASVVSHDLRNPLGVARGRLDAAFETGEAEHLKAVDGALDRMDELIEESLSVARNGTQVEDPYDVPLVELAGEAWTATETHDATLETEGNHTLEVDPQRAKQLFENCFRNSVEHGSTSSQRDSRADDAIDHGGEDVHIRVGPCPGGFFVADDGPGIPEDERENVLERGYSTAEDGSGLGLAIVRAIADAHGWDVTITESEAGGARFEFT</sequence>
<organism evidence="9 10">
    <name type="scientific">Halosolutus amylolyticus</name>
    <dbReference type="NCBI Taxonomy" id="2932267"/>
    <lineage>
        <taxon>Archaea</taxon>
        <taxon>Methanobacteriati</taxon>
        <taxon>Methanobacteriota</taxon>
        <taxon>Stenosarchaea group</taxon>
        <taxon>Halobacteria</taxon>
        <taxon>Halobacteriales</taxon>
        <taxon>Natrialbaceae</taxon>
        <taxon>Halosolutus</taxon>
    </lineage>
</organism>
<evidence type="ECO:0000313" key="9">
    <source>
        <dbReference type="EMBL" id="MFC4542599.1"/>
    </source>
</evidence>
<feature type="transmembrane region" description="Helical" evidence="7">
    <location>
        <begin position="113"/>
        <end position="133"/>
    </location>
</feature>
<evidence type="ECO:0000256" key="4">
    <source>
        <dbReference type="ARBA" id="ARBA00022679"/>
    </source>
</evidence>
<dbReference type="InterPro" id="IPR050736">
    <property type="entry name" value="Sensor_HK_Regulatory"/>
</dbReference>
<dbReference type="InterPro" id="IPR005467">
    <property type="entry name" value="His_kinase_dom"/>
</dbReference>
<dbReference type="InterPro" id="IPR036890">
    <property type="entry name" value="HATPase_C_sf"/>
</dbReference>
<evidence type="ECO:0000256" key="2">
    <source>
        <dbReference type="ARBA" id="ARBA00012438"/>
    </source>
</evidence>
<accession>A0ABD5PPX7</accession>
<dbReference type="GO" id="GO:0004673">
    <property type="term" value="F:protein histidine kinase activity"/>
    <property type="evidence" value="ECO:0007669"/>
    <property type="project" value="UniProtKB-EC"/>
</dbReference>
<reference evidence="9 10" key="1">
    <citation type="journal article" date="2019" name="Int. J. Syst. Evol. Microbiol.">
        <title>The Global Catalogue of Microorganisms (GCM) 10K type strain sequencing project: providing services to taxonomists for standard genome sequencing and annotation.</title>
        <authorList>
            <consortium name="The Broad Institute Genomics Platform"/>
            <consortium name="The Broad Institute Genome Sequencing Center for Infectious Disease"/>
            <person name="Wu L."/>
            <person name="Ma J."/>
        </authorList>
    </citation>
    <scope>NUCLEOTIDE SEQUENCE [LARGE SCALE GENOMIC DNA]</scope>
    <source>
        <strain evidence="9 10">WLHS5</strain>
    </source>
</reference>
<dbReference type="InterPro" id="IPR031623">
    <property type="entry name" value="HisKA_4TM"/>
</dbReference>
<dbReference type="InterPro" id="IPR003594">
    <property type="entry name" value="HATPase_dom"/>
</dbReference>
<dbReference type="SUPFAM" id="SSF47384">
    <property type="entry name" value="Homodimeric domain of signal transducing histidine kinase"/>
    <property type="match status" value="1"/>
</dbReference>
<dbReference type="InterPro" id="IPR036097">
    <property type="entry name" value="HisK_dim/P_sf"/>
</dbReference>
<keyword evidence="6" id="KW-0902">Two-component regulatory system</keyword>
<dbReference type="Gene3D" id="1.10.287.130">
    <property type="match status" value="1"/>
</dbReference>
<gene>
    <name evidence="9" type="ORF">ACFO5R_11780</name>
</gene>
<dbReference type="PANTHER" id="PTHR43711">
    <property type="entry name" value="TWO-COMPONENT HISTIDINE KINASE"/>
    <property type="match status" value="1"/>
</dbReference>
<dbReference type="Pfam" id="PF00512">
    <property type="entry name" value="HisKA"/>
    <property type="match status" value="1"/>
</dbReference>
<dbReference type="Gene3D" id="3.30.565.10">
    <property type="entry name" value="Histidine kinase-like ATPase, C-terminal domain"/>
    <property type="match status" value="1"/>
</dbReference>
<keyword evidence="5 9" id="KW-0418">Kinase</keyword>